<reference evidence="2" key="1">
    <citation type="submission" date="2022-07" db="EMBL/GenBank/DDBJ databases">
        <title>Fungi with potential for degradation of polypropylene.</title>
        <authorList>
            <person name="Gostincar C."/>
        </authorList>
    </citation>
    <scope>NUCLEOTIDE SEQUENCE</scope>
    <source>
        <strain evidence="2">EXF-13308</strain>
    </source>
</reference>
<organism evidence="2 3">
    <name type="scientific">Pleurostoma richardsiae</name>
    <dbReference type="NCBI Taxonomy" id="41990"/>
    <lineage>
        <taxon>Eukaryota</taxon>
        <taxon>Fungi</taxon>
        <taxon>Dikarya</taxon>
        <taxon>Ascomycota</taxon>
        <taxon>Pezizomycotina</taxon>
        <taxon>Sordariomycetes</taxon>
        <taxon>Sordariomycetidae</taxon>
        <taxon>Calosphaeriales</taxon>
        <taxon>Pleurostomataceae</taxon>
        <taxon>Pleurostoma</taxon>
    </lineage>
</organism>
<dbReference type="InterPro" id="IPR036514">
    <property type="entry name" value="SGNH_hydro_sf"/>
</dbReference>
<comment type="caution">
    <text evidence="2">The sequence shown here is derived from an EMBL/GenBank/DDBJ whole genome shotgun (WGS) entry which is preliminary data.</text>
</comment>
<dbReference type="AlphaFoldDB" id="A0AA38VIU6"/>
<protein>
    <submittedName>
        <fullName evidence="2">Lipase, gdsl</fullName>
    </submittedName>
</protein>
<dbReference type="Gene3D" id="3.40.50.1110">
    <property type="entry name" value="SGNH hydrolase"/>
    <property type="match status" value="1"/>
</dbReference>
<dbReference type="EMBL" id="JANBVO010000093">
    <property type="protein sequence ID" value="KAJ9130365.1"/>
    <property type="molecule type" value="Genomic_DNA"/>
</dbReference>
<evidence type="ECO:0000313" key="3">
    <source>
        <dbReference type="Proteomes" id="UP001174694"/>
    </source>
</evidence>
<dbReference type="Proteomes" id="UP001174694">
    <property type="component" value="Unassembled WGS sequence"/>
</dbReference>
<dbReference type="Pfam" id="PF13472">
    <property type="entry name" value="Lipase_GDSL_2"/>
    <property type="match status" value="1"/>
</dbReference>
<evidence type="ECO:0000313" key="2">
    <source>
        <dbReference type="EMBL" id="KAJ9130365.1"/>
    </source>
</evidence>
<proteinExistence type="predicted"/>
<dbReference type="PANTHER" id="PTHR30383">
    <property type="entry name" value="THIOESTERASE 1/PROTEASE 1/LYSOPHOSPHOLIPASE L1"/>
    <property type="match status" value="1"/>
</dbReference>
<evidence type="ECO:0000259" key="1">
    <source>
        <dbReference type="Pfam" id="PF13472"/>
    </source>
</evidence>
<dbReference type="InterPro" id="IPR013830">
    <property type="entry name" value="SGNH_hydro"/>
</dbReference>
<dbReference type="InterPro" id="IPR051532">
    <property type="entry name" value="Ester_Hydrolysis_Enzymes"/>
</dbReference>
<accession>A0AA38VIU6</accession>
<name>A0AA38VIU6_9PEZI</name>
<dbReference type="SUPFAM" id="SSF52266">
    <property type="entry name" value="SGNH hydrolase"/>
    <property type="match status" value="1"/>
</dbReference>
<dbReference type="FunFam" id="3.40.50.1110:FF:000020">
    <property type="entry name" value="Esterase, putative (AFU_orthologue AFUA_1G03170)"/>
    <property type="match status" value="1"/>
</dbReference>
<dbReference type="GO" id="GO:0004622">
    <property type="term" value="F:phosphatidylcholine lysophospholipase activity"/>
    <property type="evidence" value="ECO:0007669"/>
    <property type="project" value="TreeGrafter"/>
</dbReference>
<dbReference type="PANTHER" id="PTHR30383:SF31">
    <property type="entry name" value="SGNH HYDROLASE-TYPE ESTERASE DOMAIN-CONTAINING PROTEIN-RELATED"/>
    <property type="match status" value="1"/>
</dbReference>
<gene>
    <name evidence="2" type="ORF">NKR23_g12237</name>
</gene>
<keyword evidence="3" id="KW-1185">Reference proteome</keyword>
<dbReference type="CDD" id="cd01833">
    <property type="entry name" value="XynB_like"/>
    <property type="match status" value="1"/>
</dbReference>
<feature type="domain" description="SGNH hydrolase-type esterase" evidence="1">
    <location>
        <begin position="48"/>
        <end position="226"/>
    </location>
</feature>
<sequence length="259" mass="27980">MIIIASIIMAVVCIVPAVTVPVVLHARHSHHSQSEALSNGLALRIMPLGASITWGTLSTDGNGYRNDLRTNLTTGGNAVNMVGSRKHGTMADSDNEGWPGYVIDQVHDKARTSVPKWKPNVILVNAGTNDCLQNRNVTHAADRMRSMIDDLLVWSPRATIVLSTLIVNKDNKTEARVESVNEDYRALAGDLQANGTHLVLAEMHGSDGPQLADMADQTHPNDTGYAKMAAIWYAALREASNKDWLQQAENVGIPDNGGS</sequence>